<dbReference type="Gene3D" id="1.20.1540.10">
    <property type="entry name" value="Rhomboid-like"/>
    <property type="match status" value="1"/>
</dbReference>
<feature type="compositionally biased region" description="Polar residues" evidence="13">
    <location>
        <begin position="256"/>
        <end position="267"/>
    </location>
</feature>
<dbReference type="GO" id="GO:0004252">
    <property type="term" value="F:serine-type endopeptidase activity"/>
    <property type="evidence" value="ECO:0007669"/>
    <property type="project" value="InterPro"/>
</dbReference>
<dbReference type="GO" id="GO:0016020">
    <property type="term" value="C:membrane"/>
    <property type="evidence" value="ECO:0007669"/>
    <property type="project" value="InterPro"/>
</dbReference>
<feature type="transmembrane region" description="Helical" evidence="14">
    <location>
        <begin position="163"/>
        <end position="196"/>
    </location>
</feature>
<organism evidence="16 17">
    <name type="scientific">Sungouiella intermedia</name>
    <dbReference type="NCBI Taxonomy" id="45354"/>
    <lineage>
        <taxon>Eukaryota</taxon>
        <taxon>Fungi</taxon>
        <taxon>Dikarya</taxon>
        <taxon>Ascomycota</taxon>
        <taxon>Saccharomycotina</taxon>
        <taxon>Pichiomycetes</taxon>
        <taxon>Metschnikowiaceae</taxon>
        <taxon>Sungouiella</taxon>
    </lineage>
</organism>
<dbReference type="PANTHER" id="PTHR43066:SF1">
    <property type="entry name" value="RHOMBOID PROTEIN 2"/>
    <property type="match status" value="1"/>
</dbReference>
<feature type="region of interest" description="Disordered" evidence="13">
    <location>
        <begin position="256"/>
        <end position="275"/>
    </location>
</feature>
<evidence type="ECO:0000259" key="15">
    <source>
        <dbReference type="Pfam" id="PF01694"/>
    </source>
</evidence>
<comment type="function">
    <text evidence="10">Probable rhomboid-type serine protease that catalyzes intramembrane proteolysis.</text>
</comment>
<proteinExistence type="inferred from homology"/>
<evidence type="ECO:0000256" key="14">
    <source>
        <dbReference type="SAM" id="Phobius"/>
    </source>
</evidence>
<dbReference type="InterPro" id="IPR035952">
    <property type="entry name" value="Rhomboid-like_sf"/>
</dbReference>
<keyword evidence="5" id="KW-0645">Protease</keyword>
<dbReference type="Pfam" id="PF01694">
    <property type="entry name" value="Rhomboid"/>
    <property type="match status" value="1"/>
</dbReference>
<evidence type="ECO:0000313" key="16">
    <source>
        <dbReference type="EMBL" id="SGZ49425.1"/>
    </source>
</evidence>
<feature type="domain" description="Peptidase S54 rhomboid" evidence="15">
    <location>
        <begin position="59"/>
        <end position="196"/>
    </location>
</feature>
<keyword evidence="6 14" id="KW-0812">Transmembrane</keyword>
<evidence type="ECO:0000256" key="13">
    <source>
        <dbReference type="SAM" id="MobiDB-lite"/>
    </source>
</evidence>
<sequence length="275" mass="31032">MPSLEIPTFEQLKLKLKATPALSVGIIIFSTLFYMVYPPESKALLLSPWSPYDLNLNAISFYIFPHVNIIHLAINLFCLFPLLSRYEKTHGTVYTGVTLNIVAVVTALQYALVGMLLYPNQHVGGLLGECFTFLTYYCYKEHVSMPVIYTFKYNGREVLIPTLYFPFVNLLVVTILVPSSALFGHLAGISTGYLLATDRINFMFPPLKVLMFIEKHLAKGIAKLQLLVDYIREEDAVNERGVTYRPIFSSDLELNASTQPSATQPYESINRRLGT</sequence>
<evidence type="ECO:0000256" key="11">
    <source>
        <dbReference type="ARBA" id="ARBA00039804"/>
    </source>
</evidence>
<protein>
    <recommendedName>
        <fullName evidence="11">Rhomboid-type serine protease 2</fullName>
        <ecNumber evidence="4">3.4.21.105</ecNumber>
    </recommendedName>
    <alternativeName>
        <fullName evidence="12">Rhomboid protein 2</fullName>
    </alternativeName>
</protein>
<evidence type="ECO:0000256" key="1">
    <source>
        <dbReference type="ARBA" id="ARBA00000156"/>
    </source>
</evidence>
<name>A0A1L0BDC3_9ASCO</name>
<feature type="transmembrane region" description="Helical" evidence="14">
    <location>
        <begin position="59"/>
        <end position="80"/>
    </location>
</feature>
<comment type="subcellular location">
    <subcellularLocation>
        <location evidence="2">Golgi apparatus</location>
        <location evidence="2">cis-Golgi network membrane</location>
        <topology evidence="2">Multi-pass membrane protein</topology>
    </subcellularLocation>
</comment>
<dbReference type="EMBL" id="LT635764">
    <property type="protein sequence ID" value="SGZ49425.1"/>
    <property type="molecule type" value="Genomic_DNA"/>
</dbReference>
<evidence type="ECO:0000256" key="7">
    <source>
        <dbReference type="ARBA" id="ARBA00022801"/>
    </source>
</evidence>
<comment type="similarity">
    <text evidence="3">Belongs to the peptidase S54 family.</text>
</comment>
<dbReference type="EC" id="3.4.21.105" evidence="4"/>
<dbReference type="GO" id="GO:0005794">
    <property type="term" value="C:Golgi apparatus"/>
    <property type="evidence" value="ECO:0007669"/>
    <property type="project" value="UniProtKB-SubCell"/>
</dbReference>
<keyword evidence="7" id="KW-0378">Hydrolase</keyword>
<gene>
    <name evidence="16" type="ORF">SAMEA4029009_CIC11G00000004182</name>
</gene>
<dbReference type="PANTHER" id="PTHR43066">
    <property type="entry name" value="RHOMBOID-RELATED PROTEIN"/>
    <property type="match status" value="1"/>
</dbReference>
<evidence type="ECO:0000256" key="10">
    <source>
        <dbReference type="ARBA" id="ARBA00037147"/>
    </source>
</evidence>
<keyword evidence="8 14" id="KW-1133">Transmembrane helix</keyword>
<comment type="catalytic activity">
    <reaction evidence="1">
        <text>Cleaves type-1 transmembrane domains using a catalytic dyad composed of serine and histidine that are contributed by different transmembrane domains.</text>
        <dbReference type="EC" id="3.4.21.105"/>
    </reaction>
</comment>
<accession>A0A1L0BDC3</accession>
<evidence type="ECO:0000256" key="6">
    <source>
        <dbReference type="ARBA" id="ARBA00022692"/>
    </source>
</evidence>
<evidence type="ECO:0000256" key="9">
    <source>
        <dbReference type="ARBA" id="ARBA00023136"/>
    </source>
</evidence>
<reference evidence="17" key="1">
    <citation type="submission" date="2016-10" db="EMBL/GenBank/DDBJ databases">
        <authorList>
            <person name="Geijer C."/>
            <person name="Jareborg N."/>
            <person name="Dainat J."/>
        </authorList>
    </citation>
    <scope>NUCLEOTIDE SEQUENCE [LARGE SCALE GENOMIC DNA]</scope>
    <source>
        <strain evidence="17">PYCC 4715</strain>
    </source>
</reference>
<evidence type="ECO:0000256" key="5">
    <source>
        <dbReference type="ARBA" id="ARBA00022670"/>
    </source>
</evidence>
<evidence type="ECO:0000256" key="12">
    <source>
        <dbReference type="ARBA" id="ARBA00042081"/>
    </source>
</evidence>
<dbReference type="SUPFAM" id="SSF144091">
    <property type="entry name" value="Rhomboid-like"/>
    <property type="match status" value="1"/>
</dbReference>
<evidence type="ECO:0000256" key="8">
    <source>
        <dbReference type="ARBA" id="ARBA00022989"/>
    </source>
</evidence>
<feature type="transmembrane region" description="Helical" evidence="14">
    <location>
        <begin position="21"/>
        <end position="39"/>
    </location>
</feature>
<evidence type="ECO:0000313" key="17">
    <source>
        <dbReference type="Proteomes" id="UP000182259"/>
    </source>
</evidence>
<keyword evidence="9 14" id="KW-0472">Membrane</keyword>
<feature type="transmembrane region" description="Helical" evidence="14">
    <location>
        <begin position="92"/>
        <end position="118"/>
    </location>
</feature>
<evidence type="ECO:0000256" key="3">
    <source>
        <dbReference type="ARBA" id="ARBA00009045"/>
    </source>
</evidence>
<dbReference type="AlphaFoldDB" id="A0A1L0BDC3"/>
<evidence type="ECO:0000256" key="4">
    <source>
        <dbReference type="ARBA" id="ARBA00013039"/>
    </source>
</evidence>
<dbReference type="Proteomes" id="UP000182259">
    <property type="component" value="Chromosome I"/>
</dbReference>
<dbReference type="GO" id="GO:0006508">
    <property type="term" value="P:proteolysis"/>
    <property type="evidence" value="ECO:0007669"/>
    <property type="project" value="UniProtKB-KW"/>
</dbReference>
<evidence type="ECO:0000256" key="2">
    <source>
        <dbReference type="ARBA" id="ARBA00004257"/>
    </source>
</evidence>
<dbReference type="InterPro" id="IPR022764">
    <property type="entry name" value="Peptidase_S54_rhomboid_dom"/>
</dbReference>